<gene>
    <name evidence="2" type="primary">A05p042450.1_BraROA</name>
    <name evidence="2" type="ORF">IGI04_020285</name>
</gene>
<dbReference type="SUPFAM" id="SSF53955">
    <property type="entry name" value="Lysozyme-like"/>
    <property type="match status" value="1"/>
</dbReference>
<reference evidence="2 3" key="1">
    <citation type="submission" date="2021-03" db="EMBL/GenBank/DDBJ databases">
        <authorList>
            <person name="King G.J."/>
            <person name="Bancroft I."/>
            <person name="Baten A."/>
            <person name="Bloomfield J."/>
            <person name="Borpatragohain P."/>
            <person name="He Z."/>
            <person name="Irish N."/>
            <person name="Irwin J."/>
            <person name="Liu K."/>
            <person name="Mauleon R.P."/>
            <person name="Moore J."/>
            <person name="Morris R."/>
            <person name="Ostergaard L."/>
            <person name="Wang B."/>
            <person name="Wells R."/>
        </authorList>
    </citation>
    <scope>NUCLEOTIDE SEQUENCE [LARGE SCALE GENOMIC DNA]</scope>
    <source>
        <strain evidence="2">R-o-18</strain>
        <tissue evidence="2">Leaf</tissue>
    </source>
</reference>
<protein>
    <recommendedName>
        <fullName evidence="1">Glycoside hydrolase family 19 catalytic domain-containing protein</fullName>
    </recommendedName>
</protein>
<dbReference type="InterPro" id="IPR023346">
    <property type="entry name" value="Lysozyme-like_dom_sf"/>
</dbReference>
<evidence type="ECO:0000313" key="2">
    <source>
        <dbReference type="EMBL" id="KAG5398471.1"/>
    </source>
</evidence>
<dbReference type="Gene3D" id="1.10.530.10">
    <property type="match status" value="1"/>
</dbReference>
<comment type="caution">
    <text evidence="2">The sequence shown here is derived from an EMBL/GenBank/DDBJ whole genome shotgun (WGS) entry which is preliminary data.</text>
</comment>
<proteinExistence type="predicted"/>
<dbReference type="Proteomes" id="UP000823674">
    <property type="component" value="Chromosome A05"/>
</dbReference>
<feature type="domain" description="Glycoside hydrolase family 19 catalytic" evidence="1">
    <location>
        <begin position="11"/>
        <end position="89"/>
    </location>
</feature>
<keyword evidence="3" id="KW-1185">Reference proteome</keyword>
<organism evidence="2 3">
    <name type="scientific">Brassica rapa subsp. trilocularis</name>
    <dbReference type="NCBI Taxonomy" id="1813537"/>
    <lineage>
        <taxon>Eukaryota</taxon>
        <taxon>Viridiplantae</taxon>
        <taxon>Streptophyta</taxon>
        <taxon>Embryophyta</taxon>
        <taxon>Tracheophyta</taxon>
        <taxon>Spermatophyta</taxon>
        <taxon>Magnoliopsida</taxon>
        <taxon>eudicotyledons</taxon>
        <taxon>Gunneridae</taxon>
        <taxon>Pentapetalae</taxon>
        <taxon>rosids</taxon>
        <taxon>malvids</taxon>
        <taxon>Brassicales</taxon>
        <taxon>Brassicaceae</taxon>
        <taxon>Brassiceae</taxon>
        <taxon>Brassica</taxon>
    </lineage>
</organism>
<evidence type="ECO:0000313" key="3">
    <source>
        <dbReference type="Proteomes" id="UP000823674"/>
    </source>
</evidence>
<dbReference type="EMBL" id="JADBGQ010000005">
    <property type="protein sequence ID" value="KAG5398471.1"/>
    <property type="molecule type" value="Genomic_DNA"/>
</dbReference>
<accession>A0ABQ7MKP3</accession>
<dbReference type="InterPro" id="IPR000726">
    <property type="entry name" value="Glyco_hydro_19_cat"/>
</dbReference>
<name>A0ABQ7MKP3_BRACM</name>
<dbReference type="Pfam" id="PF00182">
    <property type="entry name" value="Glyco_hydro_19"/>
    <property type="match status" value="1"/>
</dbReference>
<sequence>MRQRMGILVAHAVGFWDCRLFINAATEYQPLDFGTAGDKFQGIKEVSAFLGHVQAWSRGYGVATGGPLAWGLCYNKEMTPDQLFCDDYYKLTNYSYGQTGELGGVESGPTVIQSISRTMRHWRFKLLSRGGWRQRRSYHGFDKVSALGPRKMCNF</sequence>
<evidence type="ECO:0000259" key="1">
    <source>
        <dbReference type="Pfam" id="PF00182"/>
    </source>
</evidence>